<dbReference type="InterPro" id="IPR057670">
    <property type="entry name" value="SH3_retrovirus"/>
</dbReference>
<organism evidence="3 4">
    <name type="scientific">Corchorus capsularis</name>
    <name type="common">Jute</name>
    <dbReference type="NCBI Taxonomy" id="210143"/>
    <lineage>
        <taxon>Eukaryota</taxon>
        <taxon>Viridiplantae</taxon>
        <taxon>Streptophyta</taxon>
        <taxon>Embryophyta</taxon>
        <taxon>Tracheophyta</taxon>
        <taxon>Spermatophyta</taxon>
        <taxon>Magnoliopsida</taxon>
        <taxon>eudicotyledons</taxon>
        <taxon>Gunneridae</taxon>
        <taxon>Pentapetalae</taxon>
        <taxon>rosids</taxon>
        <taxon>malvids</taxon>
        <taxon>Malvales</taxon>
        <taxon>Malvaceae</taxon>
        <taxon>Grewioideae</taxon>
        <taxon>Apeibeae</taxon>
        <taxon>Corchorus</taxon>
    </lineage>
</organism>
<sequence>MEPKSKPCVFLGYSKNQSAYLCLEPNSNKIYVSRHVLFDESNFPFANFSRVTNKESSNENSFIVDFPVTSTVPSLQESSTSLPLSATAENSSTSEVASHTQDSSSTSEKVLSIEPFISSLPSLHVNITPAARTHPMVTRSQNNIFKPKVLNTVTKHPLPETVEPTNAAQAIKKVEWKAAMLEELEALHRNKDMGN</sequence>
<dbReference type="Proteomes" id="UP000188268">
    <property type="component" value="Unassembled WGS sequence"/>
</dbReference>
<comment type="caution">
    <text evidence="3">The sequence shown here is derived from an EMBL/GenBank/DDBJ whole genome shotgun (WGS) entry which is preliminary data.</text>
</comment>
<dbReference type="OrthoDB" id="1751313at2759"/>
<dbReference type="Gramene" id="OMP09871">
    <property type="protein sequence ID" value="OMP09871"/>
    <property type="gene ID" value="CCACVL1_01028"/>
</dbReference>
<protein>
    <recommendedName>
        <fullName evidence="2">Retroviral polymerase SH3-like domain-containing protein</fullName>
    </recommendedName>
</protein>
<dbReference type="AlphaFoldDB" id="A0A1R3KS21"/>
<dbReference type="Pfam" id="PF25597">
    <property type="entry name" value="SH3_retrovirus"/>
    <property type="match status" value="1"/>
</dbReference>
<evidence type="ECO:0000256" key="1">
    <source>
        <dbReference type="SAM" id="MobiDB-lite"/>
    </source>
</evidence>
<feature type="domain" description="Retroviral polymerase SH3-like" evidence="2">
    <location>
        <begin position="2"/>
        <end position="46"/>
    </location>
</feature>
<feature type="region of interest" description="Disordered" evidence="1">
    <location>
        <begin position="79"/>
        <end position="107"/>
    </location>
</feature>
<dbReference type="EMBL" id="AWWV01002911">
    <property type="protein sequence ID" value="OMP09871.1"/>
    <property type="molecule type" value="Genomic_DNA"/>
</dbReference>
<evidence type="ECO:0000259" key="2">
    <source>
        <dbReference type="Pfam" id="PF25597"/>
    </source>
</evidence>
<name>A0A1R3KS21_COCAP</name>
<reference evidence="3 4" key="1">
    <citation type="submission" date="2013-09" db="EMBL/GenBank/DDBJ databases">
        <title>Corchorus capsularis genome sequencing.</title>
        <authorList>
            <person name="Alam M."/>
            <person name="Haque M.S."/>
            <person name="Islam M.S."/>
            <person name="Emdad E.M."/>
            <person name="Islam M.M."/>
            <person name="Ahmed B."/>
            <person name="Halim A."/>
            <person name="Hossen Q.M.M."/>
            <person name="Hossain M.Z."/>
            <person name="Ahmed R."/>
            <person name="Khan M.M."/>
            <person name="Islam R."/>
            <person name="Rashid M.M."/>
            <person name="Khan S.A."/>
            <person name="Rahman M.S."/>
            <person name="Alam M."/>
        </authorList>
    </citation>
    <scope>NUCLEOTIDE SEQUENCE [LARGE SCALE GENOMIC DNA]</scope>
    <source>
        <strain evidence="4">cv. CVL-1</strain>
        <tissue evidence="3">Whole seedling</tissue>
    </source>
</reference>
<dbReference type="OMA" id="VASHTQD"/>
<gene>
    <name evidence="3" type="ORF">CCACVL1_01028</name>
</gene>
<accession>A0A1R3KS21</accession>
<evidence type="ECO:0000313" key="3">
    <source>
        <dbReference type="EMBL" id="OMP09871.1"/>
    </source>
</evidence>
<keyword evidence="4" id="KW-1185">Reference proteome</keyword>
<proteinExistence type="predicted"/>
<evidence type="ECO:0000313" key="4">
    <source>
        <dbReference type="Proteomes" id="UP000188268"/>
    </source>
</evidence>